<gene>
    <name evidence="1" type="ORF">QNJ86_02425</name>
</gene>
<dbReference type="InterPro" id="IPR037041">
    <property type="entry name" value="Trigger_fac_C_sf"/>
</dbReference>
<sequence>MGKYTLTSYEPVSMELPKPQVPDSLVDAQIEKLLEPLAEYHEIEEDRGAIMGDFLVVTTENACIDGNPAKNFILQHSLYHTGGGEMPRSFDDELMGMEAGTTKDVVAKIKLPLAKDGDASALTMTVTVEKILYCVQPELTDELVKEHFQPANTVAEFREGVASQFGLKDMQKNDPQFPDLVLEKLAERLVEEPDEADRMEGMPTDALRAMCAIDALADHLAIELSDEDVMAQMPGEDAEQREKILAQLQEQGLADEARVFARREAALSWLVNSSRVSYK</sequence>
<evidence type="ECO:0008006" key="3">
    <source>
        <dbReference type="Google" id="ProtNLM"/>
    </source>
</evidence>
<dbReference type="InterPro" id="IPR027304">
    <property type="entry name" value="Trigger_fact/SurA_dom_sf"/>
</dbReference>
<dbReference type="Proteomes" id="UP001232750">
    <property type="component" value="Unassembled WGS sequence"/>
</dbReference>
<dbReference type="SUPFAM" id="SSF109998">
    <property type="entry name" value="Triger factor/SurA peptide-binding domain-like"/>
    <property type="match status" value="1"/>
</dbReference>
<comment type="caution">
    <text evidence="1">The sequence shown here is derived from an EMBL/GenBank/DDBJ whole genome shotgun (WGS) entry which is preliminary data.</text>
</comment>
<accession>A0ABT7DJD9</accession>
<dbReference type="EMBL" id="JASJEU010000005">
    <property type="protein sequence ID" value="MDJ1649646.1"/>
    <property type="molecule type" value="Genomic_DNA"/>
</dbReference>
<proteinExistence type="predicted"/>
<name>A0ABT7DJD9_9ACTN</name>
<dbReference type="SUPFAM" id="SSF54534">
    <property type="entry name" value="FKBP-like"/>
    <property type="match status" value="1"/>
</dbReference>
<protein>
    <recommendedName>
        <fullName evidence="3">Trigger factor</fullName>
    </recommendedName>
</protein>
<evidence type="ECO:0000313" key="1">
    <source>
        <dbReference type="EMBL" id="MDJ1649646.1"/>
    </source>
</evidence>
<reference evidence="1 2" key="1">
    <citation type="submission" date="2023-05" db="EMBL/GenBank/DDBJ databases">
        <title>Gordonibacter KGMB12511T sp. nov., isolated from faeces of healthy Korean.</title>
        <authorList>
            <person name="Kim H.S."/>
            <person name="Kim J.-S."/>
            <person name="Suh M.K."/>
            <person name="Eom M.K."/>
            <person name="Do H.E."/>
            <person name="Lee J.-S."/>
        </authorList>
    </citation>
    <scope>NUCLEOTIDE SEQUENCE [LARGE SCALE GENOMIC DNA]</scope>
    <source>
        <strain evidence="1 2">KGMB12511</strain>
    </source>
</reference>
<dbReference type="Gene3D" id="1.10.3120.10">
    <property type="entry name" value="Trigger factor, C-terminal domain"/>
    <property type="match status" value="1"/>
</dbReference>
<dbReference type="RefSeq" id="WP_283830984.1">
    <property type="nucleotide sequence ID" value="NZ_JASJEU010000005.1"/>
</dbReference>
<organism evidence="1 2">
    <name type="scientific">Gordonibacter faecis</name>
    <dbReference type="NCBI Taxonomy" id="3047475"/>
    <lineage>
        <taxon>Bacteria</taxon>
        <taxon>Bacillati</taxon>
        <taxon>Actinomycetota</taxon>
        <taxon>Coriobacteriia</taxon>
        <taxon>Eggerthellales</taxon>
        <taxon>Eggerthellaceae</taxon>
        <taxon>Gordonibacter</taxon>
    </lineage>
</organism>
<evidence type="ECO:0000313" key="2">
    <source>
        <dbReference type="Proteomes" id="UP001232750"/>
    </source>
</evidence>
<keyword evidence="2" id="KW-1185">Reference proteome</keyword>